<dbReference type="AlphaFoldDB" id="A0A543B475"/>
<sequence>MLSLSSLALLHQLRLRGTLTAAAESLRLSRSAASHQLASLQRRLGVPLTERVGRGLRLTEAGEALAIQAERVLAEVERSDAVVERARREVSGTVGLAAVQTAAITVVPRALTLLRSRYPNLRVECRSLNTEEALIALPAGEVDIAVVPRYEATPLRPMEQLVATRLFRDPVRLVVPAGHRLAGSTEPVSITELAADAWVSGEPDSYFGRLVPSLCRRAGFEPDIMHRSADHTVINALVAAGHGVTVLPQSALPTTGSPGPVVLSIADSSVGREVVALTRRGSSHRPTIQAVIDGLRRAGREDGIES</sequence>
<dbReference type="Pfam" id="PF00126">
    <property type="entry name" value="HTH_1"/>
    <property type="match status" value="1"/>
</dbReference>
<dbReference type="PANTHER" id="PTHR30346:SF29">
    <property type="entry name" value="LYSR SUBSTRATE-BINDING"/>
    <property type="match status" value="1"/>
</dbReference>
<proteinExistence type="inferred from homology"/>
<evidence type="ECO:0000256" key="4">
    <source>
        <dbReference type="ARBA" id="ARBA00023163"/>
    </source>
</evidence>
<keyword evidence="2" id="KW-0805">Transcription regulation</keyword>
<comment type="similarity">
    <text evidence="1">Belongs to the LysR transcriptional regulatory family.</text>
</comment>
<dbReference type="GO" id="GO:0032993">
    <property type="term" value="C:protein-DNA complex"/>
    <property type="evidence" value="ECO:0007669"/>
    <property type="project" value="TreeGrafter"/>
</dbReference>
<dbReference type="RefSeq" id="WP_170183471.1">
    <property type="nucleotide sequence ID" value="NZ_JBHTGS010000002.1"/>
</dbReference>
<dbReference type="InParanoid" id="A0A543B475"/>
<dbReference type="PROSITE" id="PS50931">
    <property type="entry name" value="HTH_LYSR"/>
    <property type="match status" value="1"/>
</dbReference>
<reference evidence="6 7" key="1">
    <citation type="submission" date="2019-06" db="EMBL/GenBank/DDBJ databases">
        <title>Sequencing the genomes of 1000 actinobacteria strains.</title>
        <authorList>
            <person name="Klenk H.-P."/>
        </authorList>
    </citation>
    <scope>NUCLEOTIDE SEQUENCE [LARGE SCALE GENOMIC DNA]</scope>
    <source>
        <strain evidence="6 7">DSM 45928</strain>
    </source>
</reference>
<dbReference type="CDD" id="cd08423">
    <property type="entry name" value="PBP2_LTTR_like_6"/>
    <property type="match status" value="1"/>
</dbReference>
<dbReference type="Pfam" id="PF03466">
    <property type="entry name" value="LysR_substrate"/>
    <property type="match status" value="1"/>
</dbReference>
<dbReference type="InterPro" id="IPR036388">
    <property type="entry name" value="WH-like_DNA-bd_sf"/>
</dbReference>
<gene>
    <name evidence="6" type="ORF">FB566_5190</name>
</gene>
<keyword evidence="4" id="KW-0804">Transcription</keyword>
<keyword evidence="3 6" id="KW-0238">DNA-binding</keyword>
<dbReference type="InterPro" id="IPR005119">
    <property type="entry name" value="LysR_subst-bd"/>
</dbReference>
<dbReference type="Proteomes" id="UP000317043">
    <property type="component" value="Unassembled WGS sequence"/>
</dbReference>
<feature type="domain" description="HTH lysR-type" evidence="5">
    <location>
        <begin position="2"/>
        <end position="59"/>
    </location>
</feature>
<dbReference type="SUPFAM" id="SSF53850">
    <property type="entry name" value="Periplasmic binding protein-like II"/>
    <property type="match status" value="1"/>
</dbReference>
<dbReference type="InterPro" id="IPR036390">
    <property type="entry name" value="WH_DNA-bd_sf"/>
</dbReference>
<dbReference type="SUPFAM" id="SSF46785">
    <property type="entry name" value="Winged helix' DNA-binding domain"/>
    <property type="match status" value="1"/>
</dbReference>
<evidence type="ECO:0000313" key="7">
    <source>
        <dbReference type="Proteomes" id="UP000317043"/>
    </source>
</evidence>
<keyword evidence="7" id="KW-1185">Reference proteome</keyword>
<dbReference type="InterPro" id="IPR000847">
    <property type="entry name" value="LysR_HTH_N"/>
</dbReference>
<dbReference type="Gene3D" id="3.40.190.10">
    <property type="entry name" value="Periplasmic binding protein-like II"/>
    <property type="match status" value="2"/>
</dbReference>
<dbReference type="EMBL" id="VFOW01000001">
    <property type="protein sequence ID" value="TQL79580.1"/>
    <property type="molecule type" value="Genomic_DNA"/>
</dbReference>
<comment type="caution">
    <text evidence="6">The sequence shown here is derived from an EMBL/GenBank/DDBJ whole genome shotgun (WGS) entry which is preliminary data.</text>
</comment>
<dbReference type="GO" id="GO:0003677">
    <property type="term" value="F:DNA binding"/>
    <property type="evidence" value="ECO:0007669"/>
    <property type="project" value="UniProtKB-KW"/>
</dbReference>
<evidence type="ECO:0000313" key="6">
    <source>
        <dbReference type="EMBL" id="TQL79580.1"/>
    </source>
</evidence>
<evidence type="ECO:0000259" key="5">
    <source>
        <dbReference type="PROSITE" id="PS50931"/>
    </source>
</evidence>
<dbReference type="PANTHER" id="PTHR30346">
    <property type="entry name" value="TRANSCRIPTIONAL DUAL REGULATOR HCAR-RELATED"/>
    <property type="match status" value="1"/>
</dbReference>
<protein>
    <submittedName>
        <fullName evidence="6">DNA-binding transcriptional LysR family regulator</fullName>
    </submittedName>
</protein>
<name>A0A543B475_9ACTN</name>
<organism evidence="6 7">
    <name type="scientific">Stackebrandtia endophytica</name>
    <dbReference type="NCBI Taxonomy" id="1496996"/>
    <lineage>
        <taxon>Bacteria</taxon>
        <taxon>Bacillati</taxon>
        <taxon>Actinomycetota</taxon>
        <taxon>Actinomycetes</taxon>
        <taxon>Glycomycetales</taxon>
        <taxon>Glycomycetaceae</taxon>
        <taxon>Stackebrandtia</taxon>
    </lineage>
</organism>
<accession>A0A543B475</accession>
<evidence type="ECO:0000256" key="3">
    <source>
        <dbReference type="ARBA" id="ARBA00023125"/>
    </source>
</evidence>
<dbReference type="GO" id="GO:0003700">
    <property type="term" value="F:DNA-binding transcription factor activity"/>
    <property type="evidence" value="ECO:0007669"/>
    <property type="project" value="InterPro"/>
</dbReference>
<evidence type="ECO:0000256" key="1">
    <source>
        <dbReference type="ARBA" id="ARBA00009437"/>
    </source>
</evidence>
<evidence type="ECO:0000256" key="2">
    <source>
        <dbReference type="ARBA" id="ARBA00023015"/>
    </source>
</evidence>
<dbReference type="Gene3D" id="1.10.10.10">
    <property type="entry name" value="Winged helix-like DNA-binding domain superfamily/Winged helix DNA-binding domain"/>
    <property type="match status" value="1"/>
</dbReference>